<evidence type="ECO:0000313" key="1">
    <source>
        <dbReference type="EMBL" id="TPF74872.1"/>
    </source>
</evidence>
<proteinExistence type="predicted"/>
<dbReference type="AlphaFoldDB" id="A0A502BK62"/>
<keyword evidence="2" id="KW-1185">Reference proteome</keyword>
<gene>
    <name evidence="1" type="ORF">FHY56_12720</name>
</gene>
<name>A0A502BK62_9HYPH</name>
<dbReference type="EMBL" id="VEWJ01000008">
    <property type="protein sequence ID" value="TPF74872.1"/>
    <property type="molecule type" value="Genomic_DNA"/>
</dbReference>
<dbReference type="Proteomes" id="UP000315388">
    <property type="component" value="Unassembled WGS sequence"/>
</dbReference>
<evidence type="ECO:0000313" key="2">
    <source>
        <dbReference type="Proteomes" id="UP000315388"/>
    </source>
</evidence>
<protein>
    <submittedName>
        <fullName evidence="1">Uncharacterized protein</fullName>
    </submittedName>
</protein>
<dbReference type="RefSeq" id="WP_140905575.1">
    <property type="nucleotide sequence ID" value="NZ_JBHTMD010000018.1"/>
</dbReference>
<organism evidence="1 2">
    <name type="scientific">Brucella gallinifaecis</name>
    <dbReference type="NCBI Taxonomy" id="215590"/>
    <lineage>
        <taxon>Bacteria</taxon>
        <taxon>Pseudomonadati</taxon>
        <taxon>Pseudomonadota</taxon>
        <taxon>Alphaproteobacteria</taxon>
        <taxon>Hyphomicrobiales</taxon>
        <taxon>Brucellaceae</taxon>
        <taxon>Brucella/Ochrobactrum group</taxon>
        <taxon>Brucella</taxon>
    </lineage>
</organism>
<comment type="caution">
    <text evidence="1">The sequence shown here is derived from an EMBL/GenBank/DDBJ whole genome shotgun (WGS) entry which is preliminary data.</text>
</comment>
<sequence>MNVLQSYNFSPAVFTHLLFNLNIGNALSFCVQARHFLKAAFMFTIGFRHYGGMNGDGDYYLRQDRQLLKLKSHILLLEQANILSVIDLYS</sequence>
<reference evidence="1 2" key="1">
    <citation type="journal article" date="2003" name="Int. J. Syst. Evol. Microbiol.">
        <title>Towards a standardized format for the description of a novel species (of an established genus): Ochrobactrum gallinifaecis sp. nov.</title>
        <authorList>
            <person name="Kampfer P."/>
            <person name="Buczolits S."/>
            <person name="Albrecht A."/>
            <person name="Busse H.J."/>
            <person name="Stackebrandt E."/>
        </authorList>
    </citation>
    <scope>NUCLEOTIDE SEQUENCE [LARGE SCALE GENOMIC DNA]</scope>
    <source>
        <strain evidence="1 2">ISO 196</strain>
    </source>
</reference>
<accession>A0A502BK62</accession>